<feature type="compositionally biased region" description="Polar residues" evidence="1">
    <location>
        <begin position="791"/>
        <end position="806"/>
    </location>
</feature>
<protein>
    <recommendedName>
        <fullName evidence="2">MGA conserved domain-containing protein</fullName>
    </recommendedName>
</protein>
<accession>A0ABQ9DXD0</accession>
<feature type="region of interest" description="Disordered" evidence="1">
    <location>
        <begin position="773"/>
        <end position="815"/>
    </location>
</feature>
<feature type="compositionally biased region" description="Basic and acidic residues" evidence="1">
    <location>
        <begin position="1"/>
        <end position="14"/>
    </location>
</feature>
<organism evidence="3 4">
    <name type="scientific">Tegillarca granosa</name>
    <name type="common">Malaysian cockle</name>
    <name type="synonym">Anadara granosa</name>
    <dbReference type="NCBI Taxonomy" id="220873"/>
    <lineage>
        <taxon>Eukaryota</taxon>
        <taxon>Metazoa</taxon>
        <taxon>Spiralia</taxon>
        <taxon>Lophotrochozoa</taxon>
        <taxon>Mollusca</taxon>
        <taxon>Bivalvia</taxon>
        <taxon>Autobranchia</taxon>
        <taxon>Pteriomorphia</taxon>
        <taxon>Arcoida</taxon>
        <taxon>Arcoidea</taxon>
        <taxon>Arcidae</taxon>
        <taxon>Tegillarca</taxon>
    </lineage>
</organism>
<feature type="compositionally biased region" description="Basic and acidic residues" evidence="1">
    <location>
        <begin position="1869"/>
        <end position="1887"/>
    </location>
</feature>
<feature type="compositionally biased region" description="Polar residues" evidence="1">
    <location>
        <begin position="1456"/>
        <end position="1468"/>
    </location>
</feature>
<comment type="caution">
    <text evidence="3">The sequence shown here is derived from an EMBL/GenBank/DDBJ whole genome shotgun (WGS) entry which is preliminary data.</text>
</comment>
<feature type="region of interest" description="Disordered" evidence="1">
    <location>
        <begin position="1090"/>
        <end position="1129"/>
    </location>
</feature>
<feature type="compositionally biased region" description="Acidic residues" evidence="1">
    <location>
        <begin position="1923"/>
        <end position="1943"/>
    </location>
</feature>
<feature type="region of interest" description="Disordered" evidence="1">
    <location>
        <begin position="423"/>
        <end position="469"/>
    </location>
</feature>
<evidence type="ECO:0000256" key="1">
    <source>
        <dbReference type="SAM" id="MobiDB-lite"/>
    </source>
</evidence>
<feature type="region of interest" description="Disordered" evidence="1">
    <location>
        <begin position="1"/>
        <end position="67"/>
    </location>
</feature>
<feature type="compositionally biased region" description="Basic and acidic residues" evidence="1">
    <location>
        <begin position="21"/>
        <end position="39"/>
    </location>
</feature>
<dbReference type="Proteomes" id="UP001217089">
    <property type="component" value="Unassembled WGS sequence"/>
</dbReference>
<evidence type="ECO:0000313" key="3">
    <source>
        <dbReference type="EMBL" id="KAJ8297923.1"/>
    </source>
</evidence>
<feature type="domain" description="MGA conserved" evidence="2">
    <location>
        <begin position="633"/>
        <end position="678"/>
    </location>
</feature>
<evidence type="ECO:0000313" key="4">
    <source>
        <dbReference type="Proteomes" id="UP001217089"/>
    </source>
</evidence>
<proteinExistence type="predicted"/>
<feature type="compositionally biased region" description="Basic and acidic residues" evidence="1">
    <location>
        <begin position="937"/>
        <end position="950"/>
    </location>
</feature>
<feature type="region of interest" description="Disordered" evidence="1">
    <location>
        <begin position="571"/>
        <end position="595"/>
    </location>
</feature>
<sequence>MDRKKNEKVNKDDVESITIETVKEDSVDKSNDSKVRNNKDIGNIIDNGDKSNETKLPSNDSKPDEEDDVIIVKVEQKKELENKPKITVKVDGLNKSNVIEQIKKKFQEDEETAGKTLVKDDVYDLTDDSNLSSIQKENVDTSVRTLRSPMIRKRNPVRKVLNPAPLDVLMRVEMETTNSLSAFTSKNLDDYLKSENSDISSFKVETTENNDLEESDDIEMELLPEFDPDFDEVDGLLFMSFTSEDALNAHVHVERKTNIGKNENLLLGMSRIKRLRQQQRQIPSRYQTKFNRLKKLKIQSKINQNLRGMHKALSKYQRLYRLQLEKVFTEKGLQLPVRPVKTLQKTSDITKIKGWKNKYGNAEELAEATGLPLTKSGKIHWRTEERLLKNLNSQELKEIGLNLKKKRRKNLIFTVRKGMSKGDKTMKSAVTNRYDDGDNDDDDDESEEEPEEYESGMKTDDEDMNDDYWFPKYEDDKNKKSEIKINPTKQRLAIKRLNIDPEDVEIIRKLGGAKTKVDTVKESGLGTYLSPSGRVVKRRRKRRKIIHLTTMTHSMALAALKALDPKFVKPKLEPTKTPSAGVIKENTKKSDNHTPGDAALKSCDKPGCRYGCICHLCRLGDQSSDPEISGKSRPPSCDKEYCRLGCICDSIEKRERQRLSSHCGKPECMFECVCSSTDDLKKKLFSPNSSHSDFNNSISALDQGTGEIIPSLSSHDNSFEDISDEKKSRRQDQKVTNLPKRTPTYRLAKNLDAISRKAMLLYETSEMYTEMKARKRKSRDLSQEGLVPSNKPASNGNTPTTKTNQLKTSFSTTSGKKGTVWRSTFQPCPTSSPSQTYNDKKEVFGSDHSFEIESDEEEIKEYTGTSARTIGYNPLIRKSTKKCTCSCSETHGHEHNHHKTKLHSSGEATSPVVISPVNSRPSTPEGLTASQVIKDKQASTETKQPEEVHTHPVTSTDLKVPVPKPQAIWHTQWVCLKANKKKLEEEGQSPSDGVRLLEINSNCNWEVSKQKILSRISAQLSKEGYPSPKRTVDQNWTTVIISLQQKQHMFGSITVSNTNGENTVTDCTSVSQSLLLSPKMAASTFVVSSTGLKSSPDTGIPTKQQSQEDKTKTKMMSHPSTGPSTSGLNIINNGGVNVRLSNTAPNIVNTSGVYIGPRPSISSGGPTNTGLIVSNSGLNIVPMNTGTNINSGSVNIGPPVTGVNMGSNNPLMFKDTKLSNPRIEGLRQGLQNILKCNVAQETQKMVQIIPDKDKVIGPVGLAPSLDTKPTVTGAVGTLPVTIYGPFDSPMSLPVSSNVKFLKAAPVKAGNTPVFHLVPITGSQKFATHLVVSQSSPLSTMTRMTSPTTIMTRPLLTTSSSSSLPTSSVIAPPATRELIAVPVNLTPMNMKQATSHGPSFMPVSQVNNAQNITIPFKGQISILPKVKVNLNTNSAPKVPISRASTPSSLNDAVKATGTEQPESGCSNPETVKKKKRKKGEKDGSDEKSNTEEGKKKKKRVKKESDNNAEKKKRGDEIVTQDIDDTEINDEVDSMKSSGGSSLAGKNLLQSVEIGAEEIRNIVQNVHCGEEEQENQNGENNSRNLLNLKEIVFDSNMTAPHFLASFMEQDNSNSSSFQFDQRDVTEIKEDCEVRTLTGTSRTSEIPDIDKCNTDKSATNKDVTLEDVQETLILTKQTENTQSCDEDLNSDGVLVIDTSTSDDNMESQKCLPNLTNNTDDDSAKYDNVKPRDKNSANNVKYSAECKNPNVNTANREVTTNYKEKLTPVDSSAEKNHLNDNWREVGDLGAVINISEEGLISKANNKVNDPNLRDLQSTGSYSGPNYRTGIFNKDCGKSSDDVEIISFDDMENSTNQTTSVSSAESRKRKSTHVVREELPGYKILKQGEEGNTRTVSPVLSIDDSDEDNKDTQSEHSIRDSCSIKDDNDNDDIINADDEEDVDIESVTDSDSVYKQLQEQARDQSSAHNIGKHSCMLHSSQLKRKRKPQLEVIHNSLQDDVEYKEGNIWIPLEPKPKVEHNHRERQRRFELTDLFKKVCKILFDEAELTEIKEVPKIKILTKLKDMIESSEKMYRKNQYERKYYTNKNTALKQRLNNLKVSLRNKGVSEAIIQGHLQKVAYVVSKVIKDSKIKIPEKESELPDKVPMQSGNMEVPIRLVPIQSSDLPNVKISNFQNTSQVTKLHHGSITKSSPSSASYVLPCSCTDAVNPTG</sequence>
<reference evidence="3 4" key="1">
    <citation type="submission" date="2022-12" db="EMBL/GenBank/DDBJ databases">
        <title>Chromosome-level genome of Tegillarca granosa.</title>
        <authorList>
            <person name="Kim J."/>
        </authorList>
    </citation>
    <scope>NUCLEOTIDE SEQUENCE [LARGE SCALE GENOMIC DNA]</scope>
    <source>
        <strain evidence="3">Teg-2019</strain>
        <tissue evidence="3">Adductor muscle</tissue>
    </source>
</reference>
<feature type="compositionally biased region" description="Acidic residues" evidence="1">
    <location>
        <begin position="437"/>
        <end position="466"/>
    </location>
</feature>
<feature type="compositionally biased region" description="Basic and acidic residues" evidence="1">
    <location>
        <begin position="585"/>
        <end position="594"/>
    </location>
</feature>
<feature type="compositionally biased region" description="Basic and acidic residues" evidence="1">
    <location>
        <begin position="1478"/>
        <end position="1493"/>
    </location>
</feature>
<feature type="region of interest" description="Disordered" evidence="1">
    <location>
        <begin position="1695"/>
        <end position="1735"/>
    </location>
</feature>
<feature type="compositionally biased region" description="Basic and acidic residues" evidence="1">
    <location>
        <begin position="1501"/>
        <end position="1515"/>
    </location>
</feature>
<feature type="compositionally biased region" description="Polar residues" evidence="1">
    <location>
        <begin position="1118"/>
        <end position="1128"/>
    </location>
</feature>
<feature type="compositionally biased region" description="Basic and acidic residues" evidence="1">
    <location>
        <begin position="1905"/>
        <end position="1922"/>
    </location>
</feature>
<evidence type="ECO:0000259" key="2">
    <source>
        <dbReference type="Pfam" id="PF16059"/>
    </source>
</evidence>
<dbReference type="Gene3D" id="4.10.280.10">
    <property type="entry name" value="Helix-loop-helix DNA-binding domain"/>
    <property type="match status" value="1"/>
</dbReference>
<feature type="compositionally biased region" description="Basic and acidic residues" evidence="1">
    <location>
        <begin position="1718"/>
        <end position="1731"/>
    </location>
</feature>
<dbReference type="Pfam" id="PF16059">
    <property type="entry name" value="MGA_dom"/>
    <property type="match status" value="1"/>
</dbReference>
<dbReference type="InterPro" id="IPR036638">
    <property type="entry name" value="HLH_DNA-bd_sf"/>
</dbReference>
<keyword evidence="4" id="KW-1185">Reference proteome</keyword>
<name>A0ABQ9DXD0_TEGGR</name>
<gene>
    <name evidence="3" type="ORF">KUTeg_024454</name>
</gene>
<feature type="compositionally biased region" description="Polar residues" evidence="1">
    <location>
        <begin position="1848"/>
        <end position="1859"/>
    </location>
</feature>
<feature type="compositionally biased region" description="Basic and acidic residues" evidence="1">
    <location>
        <begin position="724"/>
        <end position="733"/>
    </location>
</feature>
<dbReference type="InterPro" id="IPR032060">
    <property type="entry name" value="MGA_dom"/>
</dbReference>
<feature type="region of interest" description="Disordered" evidence="1">
    <location>
        <begin position="1843"/>
        <end position="1944"/>
    </location>
</feature>
<feature type="compositionally biased region" description="Polar residues" evidence="1">
    <location>
        <begin position="1090"/>
        <end position="1105"/>
    </location>
</feature>
<feature type="region of interest" description="Disordered" evidence="1">
    <location>
        <begin position="937"/>
        <end position="959"/>
    </location>
</feature>
<feature type="region of interest" description="Disordered" evidence="1">
    <location>
        <begin position="707"/>
        <end position="738"/>
    </location>
</feature>
<feature type="compositionally biased region" description="Acidic residues" evidence="1">
    <location>
        <begin position="1520"/>
        <end position="1530"/>
    </location>
</feature>
<feature type="region of interest" description="Disordered" evidence="1">
    <location>
        <begin position="1435"/>
        <end position="1541"/>
    </location>
</feature>
<dbReference type="EMBL" id="JARBDR010000923">
    <property type="protein sequence ID" value="KAJ8297923.1"/>
    <property type="molecule type" value="Genomic_DNA"/>
</dbReference>